<proteinExistence type="predicted"/>
<keyword evidence="3" id="KW-1185">Reference proteome</keyword>
<keyword evidence="1" id="KW-0732">Signal</keyword>
<evidence type="ECO:0000256" key="1">
    <source>
        <dbReference type="SAM" id="SignalP"/>
    </source>
</evidence>
<feature type="signal peptide" evidence="1">
    <location>
        <begin position="1"/>
        <end position="17"/>
    </location>
</feature>
<dbReference type="AlphaFoldDB" id="A0AAD7DZB9"/>
<dbReference type="EMBL" id="JARKIE010000014">
    <property type="protein sequence ID" value="KAJ7702798.1"/>
    <property type="molecule type" value="Genomic_DNA"/>
</dbReference>
<evidence type="ECO:0000313" key="3">
    <source>
        <dbReference type="Proteomes" id="UP001221757"/>
    </source>
</evidence>
<dbReference type="Proteomes" id="UP001221757">
    <property type="component" value="Unassembled WGS sequence"/>
</dbReference>
<accession>A0AAD7DZB9</accession>
<sequence length="224" mass="25196">MLEPLACILCFMFCCLCFAPHGGLKSFKASLVWPVIPHTKVSLYKINMLEQFCAAMVDTNAVTCNTRGQGMVWSELNYIAGCAVVKQVRKCNRSIRSRYGLLDKYEGARMSCCLQTYQIQVRASRNKLQRLKSIPLSEMKWTSRFLLSLVSQRDELEVLLVQAHWCVAVRTVSISREPSTTPSYIRVLTAVFTGFSTSSTAASNLERRSCRSGAERRSTGDAQR</sequence>
<protein>
    <recommendedName>
        <fullName evidence="4">Secreted protein</fullName>
    </recommendedName>
</protein>
<organism evidence="2 3">
    <name type="scientific">Mycena rosella</name>
    <name type="common">Pink bonnet</name>
    <name type="synonym">Agaricus rosellus</name>
    <dbReference type="NCBI Taxonomy" id="1033263"/>
    <lineage>
        <taxon>Eukaryota</taxon>
        <taxon>Fungi</taxon>
        <taxon>Dikarya</taxon>
        <taxon>Basidiomycota</taxon>
        <taxon>Agaricomycotina</taxon>
        <taxon>Agaricomycetes</taxon>
        <taxon>Agaricomycetidae</taxon>
        <taxon>Agaricales</taxon>
        <taxon>Marasmiineae</taxon>
        <taxon>Mycenaceae</taxon>
        <taxon>Mycena</taxon>
    </lineage>
</organism>
<feature type="chain" id="PRO_5042132890" description="Secreted protein" evidence="1">
    <location>
        <begin position="18"/>
        <end position="224"/>
    </location>
</feature>
<evidence type="ECO:0000313" key="2">
    <source>
        <dbReference type="EMBL" id="KAJ7702798.1"/>
    </source>
</evidence>
<evidence type="ECO:0008006" key="4">
    <source>
        <dbReference type="Google" id="ProtNLM"/>
    </source>
</evidence>
<comment type="caution">
    <text evidence="2">The sequence shown here is derived from an EMBL/GenBank/DDBJ whole genome shotgun (WGS) entry which is preliminary data.</text>
</comment>
<gene>
    <name evidence="2" type="ORF">B0H17DRAFT_1127734</name>
</gene>
<reference evidence="2" key="1">
    <citation type="submission" date="2023-03" db="EMBL/GenBank/DDBJ databases">
        <title>Massive genome expansion in bonnet fungi (Mycena s.s.) driven by repeated elements and novel gene families across ecological guilds.</title>
        <authorList>
            <consortium name="Lawrence Berkeley National Laboratory"/>
            <person name="Harder C.B."/>
            <person name="Miyauchi S."/>
            <person name="Viragh M."/>
            <person name="Kuo A."/>
            <person name="Thoen E."/>
            <person name="Andreopoulos B."/>
            <person name="Lu D."/>
            <person name="Skrede I."/>
            <person name="Drula E."/>
            <person name="Henrissat B."/>
            <person name="Morin E."/>
            <person name="Kohler A."/>
            <person name="Barry K."/>
            <person name="LaButti K."/>
            <person name="Morin E."/>
            <person name="Salamov A."/>
            <person name="Lipzen A."/>
            <person name="Mereny Z."/>
            <person name="Hegedus B."/>
            <person name="Baldrian P."/>
            <person name="Stursova M."/>
            <person name="Weitz H."/>
            <person name="Taylor A."/>
            <person name="Grigoriev I.V."/>
            <person name="Nagy L.G."/>
            <person name="Martin F."/>
            <person name="Kauserud H."/>
        </authorList>
    </citation>
    <scope>NUCLEOTIDE SEQUENCE</scope>
    <source>
        <strain evidence="2">CBHHK067</strain>
    </source>
</reference>
<name>A0AAD7DZB9_MYCRO</name>